<protein>
    <submittedName>
        <fullName evidence="2">Flp pilus assembly protein CpaB</fullName>
    </submittedName>
</protein>
<dbReference type="Pfam" id="PF16976">
    <property type="entry name" value="RcpC"/>
    <property type="match status" value="1"/>
</dbReference>
<dbReference type="EMBL" id="JBHRSM010000017">
    <property type="protein sequence ID" value="MFC3086400.1"/>
    <property type="molecule type" value="Genomic_DNA"/>
</dbReference>
<dbReference type="SMART" id="SM00858">
    <property type="entry name" value="SAF"/>
    <property type="match status" value="1"/>
</dbReference>
<evidence type="ECO:0000259" key="1">
    <source>
        <dbReference type="SMART" id="SM00858"/>
    </source>
</evidence>
<dbReference type="InterPro" id="IPR017592">
    <property type="entry name" value="Pilus_assmbl_Flp-typ_CpaB"/>
</dbReference>
<dbReference type="Pfam" id="PF08666">
    <property type="entry name" value="SAF"/>
    <property type="match status" value="1"/>
</dbReference>
<organism evidence="2 3">
    <name type="scientific">Tabrizicola soli</name>
    <dbReference type="NCBI Taxonomy" id="2185115"/>
    <lineage>
        <taxon>Bacteria</taxon>
        <taxon>Pseudomonadati</taxon>
        <taxon>Pseudomonadota</taxon>
        <taxon>Alphaproteobacteria</taxon>
        <taxon>Rhodobacterales</taxon>
        <taxon>Paracoccaceae</taxon>
        <taxon>Tabrizicola</taxon>
    </lineage>
</organism>
<dbReference type="InterPro" id="IPR013974">
    <property type="entry name" value="SAF"/>
</dbReference>
<evidence type="ECO:0000313" key="2">
    <source>
        <dbReference type="EMBL" id="MFC3086400.1"/>
    </source>
</evidence>
<keyword evidence="3" id="KW-1185">Reference proteome</keyword>
<evidence type="ECO:0000313" key="3">
    <source>
        <dbReference type="Proteomes" id="UP001595445"/>
    </source>
</evidence>
<dbReference type="NCBIfam" id="TIGR03177">
    <property type="entry name" value="pilus_cpaB"/>
    <property type="match status" value="1"/>
</dbReference>
<accession>A0ABV7DVM0</accession>
<dbReference type="Proteomes" id="UP001595445">
    <property type="component" value="Unassembled WGS sequence"/>
</dbReference>
<dbReference type="RefSeq" id="WP_197646398.1">
    <property type="nucleotide sequence ID" value="NZ_JAEACP010000018.1"/>
</dbReference>
<comment type="caution">
    <text evidence="2">The sequence shown here is derived from an EMBL/GenBank/DDBJ whole genome shotgun (WGS) entry which is preliminary data.</text>
</comment>
<sequence length="282" mass="30351">MRAIFGLVLIVGMALAGAAVYLIQQHMARTEALLQKEREFNAKAGKLVEVFVFTKPLKYGDALTEADVQLIYWPEKALPPTIFRDKAVLFPENAPGPRYIMRPTEAFEPVLASRLTEPGQLANLTAKLQPGQRAFAIRVGVASGVSAFVKPDDFVDIYWTGSVRGTDGEVTRLIENSVQIIAVDSKIDEGQMTGNTVARSVTVAVSPEQVARLTQAQSSGKLSLSLVGANAAAIEGQVEVNTRSMLGIVEEEAAPAPQAERVCTIKSRKGGELIETVIPCTD</sequence>
<name>A0ABV7DVM0_9RHOB</name>
<reference evidence="3" key="1">
    <citation type="journal article" date="2019" name="Int. J. Syst. Evol. Microbiol.">
        <title>The Global Catalogue of Microorganisms (GCM) 10K type strain sequencing project: providing services to taxonomists for standard genome sequencing and annotation.</title>
        <authorList>
            <consortium name="The Broad Institute Genomics Platform"/>
            <consortium name="The Broad Institute Genome Sequencing Center for Infectious Disease"/>
            <person name="Wu L."/>
            <person name="Ma J."/>
        </authorList>
    </citation>
    <scope>NUCLEOTIDE SEQUENCE [LARGE SCALE GENOMIC DNA]</scope>
    <source>
        <strain evidence="3">KCTC 62102</strain>
    </source>
</reference>
<gene>
    <name evidence="2" type="primary">cpaB</name>
    <name evidence="2" type="ORF">ACFOD6_10125</name>
</gene>
<feature type="domain" description="SAF" evidence="1">
    <location>
        <begin position="48"/>
        <end position="116"/>
    </location>
</feature>
<dbReference type="CDD" id="cd11614">
    <property type="entry name" value="SAF_CpaB_FlgA_like"/>
    <property type="match status" value="1"/>
</dbReference>
<proteinExistence type="predicted"/>
<dbReference type="InterPro" id="IPR031571">
    <property type="entry name" value="RcpC_dom"/>
</dbReference>